<evidence type="ECO:0000313" key="12">
    <source>
        <dbReference type="RefSeq" id="XP_006822445.1"/>
    </source>
</evidence>
<evidence type="ECO:0000313" key="11">
    <source>
        <dbReference type="Proteomes" id="UP000694865"/>
    </source>
</evidence>
<keyword evidence="5 9" id="KW-0805">Transcription regulation</keyword>
<dbReference type="InterPro" id="IPR050454">
    <property type="entry name" value="RTT106/SSRP1_HistChap/FACT"/>
</dbReference>
<dbReference type="GeneID" id="102804641"/>
<dbReference type="InterPro" id="IPR011993">
    <property type="entry name" value="PH-like_dom_sf"/>
</dbReference>
<comment type="function">
    <text evidence="9">Component of the FACT complex, a general chromatin factor that acts to reorganize nucleosomes. The FACT complex is involved in multiple processes that require DNA as a template such as mRNA elongation, DNA replication and DNA repair. During transcription elongation the FACT complex acts as a histone chaperone that both destabilizes and restores nucleosomal structure. It facilitates the passage of RNA polymerase II and transcription by promoting the dissociation of one histone H2A-H2B dimer from the nucleosome, then subsequently promotes the reestablishment of the nucleosome following the passage of RNA polymerase II.</text>
</comment>
<keyword evidence="8 9" id="KW-0539">Nucleus</keyword>
<proteinExistence type="inferred from homology"/>
<accession>A0ABM0MR04</accession>
<evidence type="ECO:0000256" key="1">
    <source>
        <dbReference type="ARBA" id="ARBA00010060"/>
    </source>
</evidence>
<evidence type="ECO:0000256" key="7">
    <source>
        <dbReference type="ARBA" id="ARBA00023204"/>
    </source>
</evidence>
<keyword evidence="2 9" id="KW-0158">Chromosome</keyword>
<dbReference type="CDD" id="cd13231">
    <property type="entry name" value="PH2_SSRP1-like"/>
    <property type="match status" value="1"/>
</dbReference>
<dbReference type="RefSeq" id="XP_006822445.1">
    <property type="nucleotide sequence ID" value="XM_006822382.1"/>
</dbReference>
<evidence type="ECO:0000256" key="8">
    <source>
        <dbReference type="ARBA" id="ARBA00023242"/>
    </source>
</evidence>
<comment type="subcellular location">
    <subcellularLocation>
        <location evidence="9">Nucleus</location>
    </subcellularLocation>
    <subcellularLocation>
        <location evidence="9">Chromosome</location>
    </subcellularLocation>
</comment>
<gene>
    <name evidence="12" type="primary">LOC102804641</name>
</gene>
<dbReference type="InterPro" id="IPR000969">
    <property type="entry name" value="SSRP1/POB3"/>
</dbReference>
<dbReference type="PANTHER" id="PTHR45849:SF1">
    <property type="entry name" value="FACT COMPLEX SUBUNIT SSRP1"/>
    <property type="match status" value="1"/>
</dbReference>
<keyword evidence="11" id="KW-1185">Reference proteome</keyword>
<evidence type="ECO:0000256" key="2">
    <source>
        <dbReference type="ARBA" id="ARBA00022454"/>
    </source>
</evidence>
<dbReference type="Pfam" id="PF08512">
    <property type="entry name" value="Rttp106-like_middle"/>
    <property type="match status" value="1"/>
</dbReference>
<dbReference type="InterPro" id="IPR013719">
    <property type="entry name" value="RTT106/SPT16-like_middle_dom"/>
</dbReference>
<sequence length="120" mass="13604">MSGPLFEIVSRVMKALVNKKITVPGNFKSNTGTSAITCSYKSNSGFLYPLERGFIYVHKPPIHIRFDEMSCVNFARGTGSSRYFDFEIETTSGTPYVFSSIEKDEYGKLYDYVSNNRLKN</sequence>
<dbReference type="PANTHER" id="PTHR45849">
    <property type="entry name" value="FACT COMPLEX SUBUNIT SSRP1"/>
    <property type="match status" value="1"/>
</dbReference>
<evidence type="ECO:0000256" key="6">
    <source>
        <dbReference type="ARBA" id="ARBA00023163"/>
    </source>
</evidence>
<dbReference type="SMART" id="SM01287">
    <property type="entry name" value="Rtt106"/>
    <property type="match status" value="1"/>
</dbReference>
<dbReference type="Proteomes" id="UP000694865">
    <property type="component" value="Unplaced"/>
</dbReference>
<evidence type="ECO:0000256" key="9">
    <source>
        <dbReference type="RuleBase" id="RU364013"/>
    </source>
</evidence>
<evidence type="ECO:0000256" key="5">
    <source>
        <dbReference type="ARBA" id="ARBA00023015"/>
    </source>
</evidence>
<keyword evidence="4 9" id="KW-0227">DNA damage</keyword>
<organism evidence="11 12">
    <name type="scientific">Saccoglossus kowalevskii</name>
    <name type="common">Acorn worm</name>
    <dbReference type="NCBI Taxonomy" id="10224"/>
    <lineage>
        <taxon>Eukaryota</taxon>
        <taxon>Metazoa</taxon>
        <taxon>Hemichordata</taxon>
        <taxon>Enteropneusta</taxon>
        <taxon>Harrimaniidae</taxon>
        <taxon>Saccoglossus</taxon>
    </lineage>
</organism>
<comment type="similarity">
    <text evidence="1 9">Belongs to the SSRP1 family.</text>
</comment>
<keyword evidence="7 9" id="KW-0234">DNA repair</keyword>
<protein>
    <recommendedName>
        <fullName evidence="9">FACT complex subunit SSRP1</fullName>
    </recommendedName>
</protein>
<dbReference type="SUPFAM" id="SSF50729">
    <property type="entry name" value="PH domain-like"/>
    <property type="match status" value="1"/>
</dbReference>
<name>A0ABM0MR04_SACKO</name>
<dbReference type="Gene3D" id="2.30.29.30">
    <property type="entry name" value="Pleckstrin-homology domain (PH domain)/Phosphotyrosine-binding domain (PTB)"/>
    <property type="match status" value="1"/>
</dbReference>
<dbReference type="PRINTS" id="PR00887">
    <property type="entry name" value="SSRCOGNITION"/>
</dbReference>
<evidence type="ECO:0000256" key="3">
    <source>
        <dbReference type="ARBA" id="ARBA00022705"/>
    </source>
</evidence>
<keyword evidence="3 9" id="KW-0235">DNA replication</keyword>
<reference evidence="12" key="1">
    <citation type="submission" date="2025-08" db="UniProtKB">
        <authorList>
            <consortium name="RefSeq"/>
        </authorList>
    </citation>
    <scope>IDENTIFICATION</scope>
    <source>
        <tissue evidence="12">Testes</tissue>
    </source>
</reference>
<evidence type="ECO:0000259" key="10">
    <source>
        <dbReference type="SMART" id="SM01287"/>
    </source>
</evidence>
<keyword evidence="6 9" id="KW-0804">Transcription</keyword>
<feature type="domain" description="Histone chaperone RTT106/FACT complex subunit SPT16-like middle" evidence="10">
    <location>
        <begin position="33"/>
        <end position="117"/>
    </location>
</feature>
<evidence type="ECO:0000256" key="4">
    <source>
        <dbReference type="ARBA" id="ARBA00022763"/>
    </source>
</evidence>